<dbReference type="Pfam" id="PF01094">
    <property type="entry name" value="ANF_receptor"/>
    <property type="match status" value="1"/>
</dbReference>
<feature type="transmembrane region" description="Helical" evidence="21">
    <location>
        <begin position="1334"/>
        <end position="1353"/>
    </location>
</feature>
<dbReference type="Pfam" id="PF00211">
    <property type="entry name" value="Guanylate_cyc"/>
    <property type="match status" value="1"/>
</dbReference>
<dbReference type="CDD" id="cd07302">
    <property type="entry name" value="CHD"/>
    <property type="match status" value="1"/>
</dbReference>
<dbReference type="InterPro" id="IPR009132">
    <property type="entry name" value="TAAR_fam"/>
</dbReference>
<dbReference type="GO" id="GO:0035556">
    <property type="term" value="P:intracellular signal transduction"/>
    <property type="evidence" value="ECO:0007669"/>
    <property type="project" value="InterPro"/>
</dbReference>
<dbReference type="CDD" id="cd06352">
    <property type="entry name" value="PBP1_NPR_GC-like"/>
    <property type="match status" value="1"/>
</dbReference>
<dbReference type="InterPro" id="IPR029787">
    <property type="entry name" value="Nucleotide_cyclase"/>
</dbReference>
<feature type="transmembrane region" description="Helical" evidence="21">
    <location>
        <begin position="1268"/>
        <end position="1290"/>
    </location>
</feature>
<dbReference type="GO" id="GO:0005524">
    <property type="term" value="F:ATP binding"/>
    <property type="evidence" value="ECO:0007669"/>
    <property type="project" value="InterPro"/>
</dbReference>
<organism evidence="25 26">
    <name type="scientific">Cirrhinus molitorella</name>
    <name type="common">mud carp</name>
    <dbReference type="NCBI Taxonomy" id="172907"/>
    <lineage>
        <taxon>Eukaryota</taxon>
        <taxon>Metazoa</taxon>
        <taxon>Chordata</taxon>
        <taxon>Craniata</taxon>
        <taxon>Vertebrata</taxon>
        <taxon>Euteleostomi</taxon>
        <taxon>Actinopterygii</taxon>
        <taxon>Neopterygii</taxon>
        <taxon>Teleostei</taxon>
        <taxon>Ostariophysi</taxon>
        <taxon>Cypriniformes</taxon>
        <taxon>Cyprinidae</taxon>
        <taxon>Labeoninae</taxon>
        <taxon>Labeonini</taxon>
        <taxon>Cirrhinus</taxon>
    </lineage>
</organism>
<evidence type="ECO:0000256" key="3">
    <source>
        <dbReference type="ARBA" id="ARBA00012202"/>
    </source>
</evidence>
<evidence type="ECO:0000256" key="11">
    <source>
        <dbReference type="ARBA" id="ARBA00023136"/>
    </source>
</evidence>
<evidence type="ECO:0000256" key="14">
    <source>
        <dbReference type="ARBA" id="ARBA00023180"/>
    </source>
</evidence>
<dbReference type="GO" id="GO:0016941">
    <property type="term" value="F:natriuretic peptide receptor activity"/>
    <property type="evidence" value="ECO:0007669"/>
    <property type="project" value="TreeGrafter"/>
</dbReference>
<keyword evidence="10" id="KW-0342">GTP-binding</keyword>
<keyword evidence="17 20" id="KW-0141">cGMP biosynthesis</keyword>
<dbReference type="InterPro" id="IPR001828">
    <property type="entry name" value="ANF_lig-bd_rcpt"/>
</dbReference>
<dbReference type="Gene3D" id="1.20.1070.10">
    <property type="entry name" value="Rhodopsin 7-helix transmembrane proteins"/>
    <property type="match status" value="1"/>
</dbReference>
<evidence type="ECO:0000256" key="18">
    <source>
        <dbReference type="RuleBase" id="RU000405"/>
    </source>
</evidence>
<evidence type="ECO:0000256" key="6">
    <source>
        <dbReference type="ARBA" id="ARBA00022729"/>
    </source>
</evidence>
<dbReference type="Pfam" id="PF00001">
    <property type="entry name" value="7tm_1"/>
    <property type="match status" value="1"/>
</dbReference>
<dbReference type="Proteomes" id="UP001187343">
    <property type="component" value="Unassembled WGS sequence"/>
</dbReference>
<feature type="transmembrane region" description="Helical" evidence="21">
    <location>
        <begin position="1373"/>
        <end position="1392"/>
    </location>
</feature>
<dbReference type="GO" id="GO:0017046">
    <property type="term" value="F:peptide hormone binding"/>
    <property type="evidence" value="ECO:0007669"/>
    <property type="project" value="TreeGrafter"/>
</dbReference>
<dbReference type="PROSITE" id="PS50125">
    <property type="entry name" value="GUANYLATE_CYCLASE_2"/>
    <property type="match status" value="1"/>
</dbReference>
<comment type="subcellular location">
    <subcellularLocation>
        <location evidence="2">Cell membrane</location>
        <topology evidence="2">Multi-pass membrane protein</topology>
    </subcellularLocation>
    <subcellularLocation>
        <location evidence="1">Membrane</location>
        <topology evidence="1">Single-pass type I membrane protein</topology>
    </subcellularLocation>
</comment>
<proteinExistence type="inferred from homology"/>
<evidence type="ECO:0000313" key="25">
    <source>
        <dbReference type="EMBL" id="KAK2909128.1"/>
    </source>
</evidence>
<feature type="domain" description="Protein kinase" evidence="22">
    <location>
        <begin position="480"/>
        <end position="782"/>
    </location>
</feature>
<dbReference type="FunFam" id="1.20.1070.10:FF:000030">
    <property type="entry name" value="trace amine-associated receptor 1"/>
    <property type="match status" value="1"/>
</dbReference>
<dbReference type="GO" id="GO:0004383">
    <property type="term" value="F:guanylate cyclase activity"/>
    <property type="evidence" value="ECO:0007669"/>
    <property type="project" value="UniProtKB-EC"/>
</dbReference>
<keyword evidence="7" id="KW-0547">Nucleotide-binding</keyword>
<feature type="transmembrane region" description="Helical" evidence="21">
    <location>
        <begin position="451"/>
        <end position="473"/>
    </location>
</feature>
<keyword evidence="12" id="KW-1015">Disulfide bond</keyword>
<dbReference type="GO" id="GO:0007168">
    <property type="term" value="P:receptor guanylyl cyclase signaling pathway"/>
    <property type="evidence" value="ECO:0007669"/>
    <property type="project" value="TreeGrafter"/>
</dbReference>
<dbReference type="Pfam" id="PF07714">
    <property type="entry name" value="PK_Tyr_Ser-Thr"/>
    <property type="match status" value="1"/>
</dbReference>
<dbReference type="InterPro" id="IPR001054">
    <property type="entry name" value="A/G_cyclase"/>
</dbReference>
<dbReference type="PROSITE" id="PS00452">
    <property type="entry name" value="GUANYLATE_CYCLASE_1"/>
    <property type="match status" value="1"/>
</dbReference>
<dbReference type="EC" id="4.6.1.2" evidence="3 20"/>
<comment type="similarity">
    <text evidence="19">Belongs to the G-protein coupled receptor 1 family.</text>
</comment>
<dbReference type="PROSITE" id="PS00237">
    <property type="entry name" value="G_PROTEIN_RECEP_F1_1"/>
    <property type="match status" value="1"/>
</dbReference>
<dbReference type="InterPro" id="IPR018297">
    <property type="entry name" value="A/G_cyclase_CS"/>
</dbReference>
<dbReference type="EMBL" id="JAUYZG010000004">
    <property type="protein sequence ID" value="KAK2909128.1"/>
    <property type="molecule type" value="Genomic_DNA"/>
</dbReference>
<dbReference type="GO" id="GO:0001594">
    <property type="term" value="F:trace-amine receptor activity"/>
    <property type="evidence" value="ECO:0007669"/>
    <property type="project" value="InterPro"/>
</dbReference>
<evidence type="ECO:0000256" key="19">
    <source>
        <dbReference type="RuleBase" id="RU000688"/>
    </source>
</evidence>
<dbReference type="Gene3D" id="3.30.70.1230">
    <property type="entry name" value="Nucleotide cyclase"/>
    <property type="match status" value="1"/>
</dbReference>
<dbReference type="PANTHER" id="PTHR11920:SF464">
    <property type="entry name" value="GUANYLATE CYCLASE"/>
    <property type="match status" value="1"/>
</dbReference>
<evidence type="ECO:0000256" key="15">
    <source>
        <dbReference type="ARBA" id="ARBA00023224"/>
    </source>
</evidence>
<keyword evidence="13 19" id="KW-0675">Receptor</keyword>
<evidence type="ECO:0000259" key="24">
    <source>
        <dbReference type="PROSITE" id="PS50262"/>
    </source>
</evidence>
<reference evidence="25" key="1">
    <citation type="submission" date="2023-08" db="EMBL/GenBank/DDBJ databases">
        <title>Chromosome-level Genome Assembly of mud carp (Cirrhinus molitorella).</title>
        <authorList>
            <person name="Liu H."/>
        </authorList>
    </citation>
    <scope>NUCLEOTIDE SEQUENCE</scope>
    <source>
        <strain evidence="25">Prfri</strain>
        <tissue evidence="25">Muscle</tissue>
    </source>
</reference>
<evidence type="ECO:0000259" key="22">
    <source>
        <dbReference type="PROSITE" id="PS50011"/>
    </source>
</evidence>
<dbReference type="Gene3D" id="6.10.250.780">
    <property type="match status" value="1"/>
</dbReference>
<evidence type="ECO:0000313" key="26">
    <source>
        <dbReference type="Proteomes" id="UP001187343"/>
    </source>
</evidence>
<feature type="domain" description="Guanylate cyclase" evidence="23">
    <location>
        <begin position="854"/>
        <end position="984"/>
    </location>
</feature>
<comment type="catalytic activity">
    <reaction evidence="20">
        <text>GTP = 3',5'-cyclic GMP + diphosphate</text>
        <dbReference type="Rhea" id="RHEA:13665"/>
        <dbReference type="ChEBI" id="CHEBI:33019"/>
        <dbReference type="ChEBI" id="CHEBI:37565"/>
        <dbReference type="ChEBI" id="CHEBI:57746"/>
        <dbReference type="EC" id="4.6.1.2"/>
    </reaction>
</comment>
<dbReference type="SUPFAM" id="SSF56112">
    <property type="entry name" value="Protein kinase-like (PK-like)"/>
    <property type="match status" value="1"/>
</dbReference>
<evidence type="ECO:0000256" key="8">
    <source>
        <dbReference type="ARBA" id="ARBA00022989"/>
    </source>
</evidence>
<evidence type="ECO:0000256" key="4">
    <source>
        <dbReference type="ARBA" id="ARBA00022475"/>
    </source>
</evidence>
<keyword evidence="16 18" id="KW-0456">Lyase</keyword>
<keyword evidence="14" id="KW-0325">Glycoprotein</keyword>
<gene>
    <name evidence="25" type="ORF">Q8A67_004965</name>
</gene>
<dbReference type="InterPro" id="IPR050401">
    <property type="entry name" value="Cyclic_nucleotide_synthase"/>
</dbReference>
<dbReference type="FunFam" id="3.30.70.1230:FF:000004">
    <property type="entry name" value="Guanylate cyclase"/>
    <property type="match status" value="1"/>
</dbReference>
<keyword evidence="11 21" id="KW-0472">Membrane</keyword>
<evidence type="ECO:0000259" key="23">
    <source>
        <dbReference type="PROSITE" id="PS50125"/>
    </source>
</evidence>
<name>A0AA88Q774_9TELE</name>
<sequence>MSEIMKQFERLPGSLLFLTTLVSLSLGTRFTLLISMPNTSSSFSIGRIGAGALIAISSVNSHPDLLQGHHLDYHYVDDECNDLRGPGKIAALYYTHKYSAFIGPSCSNVCAVTAKLAAYWNIAVISPVCADQQFLDKKAYPTLTRVFGSFTKLGAFFVEICKQFGWRQIGIIYDNKTTWAIPVEGIRYQAEHNNITVAKYQEIHGSFTQGSLSTWSWALTEVSRVSRIIVISAHGKVVRSLLIEAHKKGLTNGDFVFFCFEPYKQKVLFGSFDWNQGDGYDSVARQAYQALFFLSLYKPSDKRYQAFSENVIRRSQIDFGYTYAPNEKVSVLAAIAHDSVWLYAKALNKTLAENGNPYDGLAITRRMWNRTITGIQGDVTIDASGDRELNYMMKQFQGSSNQCQVIANYFGTYKAVQGVHIKWPGGRTTPPKDSPDCGFHGELCINLERKFLIALGIIAGLVAAGTLAICALYRKFKLQEEATKMLWTVSDDDVVMMEHHSSTMPAKSHRSKPIQASLESIICSMQDKPSAHRTAVYKGTICSVCFLNLRSTHLSSELLAELKQCRDLTHYNLCKFIGAALETPQPFILTEYCPKGSLQDILKNESIKLDWTFKYSLMLDIVKGMDYLHHSPLQCHGRLSSASCVVDSRFVLKVTDFGLNALRRPEQSPGFDPWTALLWRAPELLRQSISANGTQKGDIYSFAIIAQEVVYRRGPFYIPNCHFAAREIVERVSAASCSPLRPHIDTAEGVEELEGIIVSCWREKPAERPDFSSLRTAIKKLFPNGGSENILDNLLSRMEQYACNLEEIVSERTAELQEEKKRAEGLLTQMLPRCVAAQLIAGKTVRAETYDCVTIYFSDIEGFTAMSASLTPMQVVNVLNDLYTYFDNIIDNHNVYKVETIGDAYMVVSGLPTRNGDDHAKEIARMSLAIVQGMRSFHSPHVPEQQLRVRIGVHSGPCVTGVVGLKMPRYCLFGDTVNTASRMETYGLPLRIHVSSSTKSLLDTFRTFRCELRDGAAIQEKWRKREESVKNAIVKKDKTLLFRCCFQVLSRAEKHACQSLGTDTLFRMTESERIHWLNSMENSSEWNNISLDSDFEPCATLRSSASRVALYVFIIAGIVCTVVGNFLVVLAIAYFKQLQCPTNSFVMSLAVADFLVGLVVMPYSMVRTVEGCWYFGPTFCHLHSSLDVMLCTASIFHLSCIAFDRYYAVCNPLVYSFKMSRKRVGLLIVVCWAIPFLISFGPILLGLHKLGMDISLPENVCIFLVNRVYAVMASLVAFYLPMVTMLVAYWKIYKAAKRQAMQISAMEAQMAAGVGKDSSKKQKHRNSIRRERKAAKTLGIIMGVFLLFWLPFFTVNIVDPFIEYGTAAVIWDVFLWLGYVNSSLNPFLYGFFNRSFRRAFLMIMGCRICLHGTAQGMDLSHSKRDAHERTDNQ</sequence>
<feature type="transmembrane region" description="Helical" evidence="21">
    <location>
        <begin position="1108"/>
        <end position="1133"/>
    </location>
</feature>
<dbReference type="InterPro" id="IPR000719">
    <property type="entry name" value="Prot_kinase_dom"/>
</dbReference>
<evidence type="ECO:0000256" key="7">
    <source>
        <dbReference type="ARBA" id="ARBA00022741"/>
    </source>
</evidence>
<evidence type="ECO:0000256" key="9">
    <source>
        <dbReference type="ARBA" id="ARBA00023040"/>
    </source>
</evidence>
<dbReference type="SMART" id="SM00044">
    <property type="entry name" value="CYCc"/>
    <property type="match status" value="1"/>
</dbReference>
<dbReference type="GO" id="GO:0005886">
    <property type="term" value="C:plasma membrane"/>
    <property type="evidence" value="ECO:0007669"/>
    <property type="project" value="UniProtKB-SubCell"/>
</dbReference>
<keyword evidence="6" id="KW-0732">Signal</keyword>
<comment type="caution">
    <text evidence="25">The sequence shown here is derived from an EMBL/GenBank/DDBJ whole genome shotgun (WGS) entry which is preliminary data.</text>
</comment>
<dbReference type="SUPFAM" id="SSF81321">
    <property type="entry name" value="Family A G protein-coupled receptor-like"/>
    <property type="match status" value="1"/>
</dbReference>
<dbReference type="PRINTS" id="PR01830">
    <property type="entry name" value="TRACEAMINER"/>
</dbReference>
<dbReference type="GO" id="GO:0005525">
    <property type="term" value="F:GTP binding"/>
    <property type="evidence" value="ECO:0007669"/>
    <property type="project" value="UniProtKB-KW"/>
</dbReference>
<dbReference type="SUPFAM" id="SSF53822">
    <property type="entry name" value="Periplasmic binding protein-like I"/>
    <property type="match status" value="1"/>
</dbReference>
<dbReference type="PANTHER" id="PTHR11920">
    <property type="entry name" value="GUANYLYL CYCLASE"/>
    <property type="match status" value="1"/>
</dbReference>
<evidence type="ECO:0000256" key="17">
    <source>
        <dbReference type="ARBA" id="ARBA00023293"/>
    </source>
</evidence>
<evidence type="ECO:0000256" key="21">
    <source>
        <dbReference type="SAM" id="Phobius"/>
    </source>
</evidence>
<dbReference type="PROSITE" id="PS50011">
    <property type="entry name" value="PROTEIN_KINASE_DOM"/>
    <property type="match status" value="1"/>
</dbReference>
<evidence type="ECO:0000256" key="13">
    <source>
        <dbReference type="ARBA" id="ARBA00023170"/>
    </source>
</evidence>
<feature type="transmembrane region" description="Helical" evidence="21">
    <location>
        <begin position="1145"/>
        <end position="1166"/>
    </location>
</feature>
<dbReference type="GO" id="GO:0004672">
    <property type="term" value="F:protein kinase activity"/>
    <property type="evidence" value="ECO:0007669"/>
    <property type="project" value="InterPro"/>
</dbReference>
<evidence type="ECO:0000256" key="2">
    <source>
        <dbReference type="ARBA" id="ARBA00004651"/>
    </source>
</evidence>
<dbReference type="InterPro" id="IPR028082">
    <property type="entry name" value="Peripla_BP_I"/>
</dbReference>
<dbReference type="PRINTS" id="PR00237">
    <property type="entry name" value="GPCRRHODOPSN"/>
</dbReference>
<evidence type="ECO:0000256" key="5">
    <source>
        <dbReference type="ARBA" id="ARBA00022692"/>
    </source>
</evidence>
<dbReference type="CDD" id="cd15055">
    <property type="entry name" value="7tmA_TAARs"/>
    <property type="match status" value="1"/>
</dbReference>
<keyword evidence="8 21" id="KW-1133">Transmembrane helix</keyword>
<evidence type="ECO:0000256" key="20">
    <source>
        <dbReference type="RuleBase" id="RU003431"/>
    </source>
</evidence>
<comment type="similarity">
    <text evidence="18">Belongs to the adenylyl cyclase class-4/guanylyl cyclase family.</text>
</comment>
<keyword evidence="9 19" id="KW-0297">G-protein coupled receptor</keyword>
<dbReference type="Gene3D" id="3.40.50.2300">
    <property type="match status" value="2"/>
</dbReference>
<dbReference type="InterPro" id="IPR011009">
    <property type="entry name" value="Kinase-like_dom_sf"/>
</dbReference>
<accession>A0AA88Q774</accession>
<dbReference type="GO" id="GO:0004016">
    <property type="term" value="F:adenylate cyclase activity"/>
    <property type="evidence" value="ECO:0007669"/>
    <property type="project" value="TreeGrafter"/>
</dbReference>
<dbReference type="InterPro" id="IPR017452">
    <property type="entry name" value="GPCR_Rhodpsn_7TM"/>
</dbReference>
<dbReference type="SMART" id="SM01381">
    <property type="entry name" value="7TM_GPCR_Srsx"/>
    <property type="match status" value="1"/>
</dbReference>
<protein>
    <recommendedName>
        <fullName evidence="3 20">Guanylate cyclase</fullName>
        <ecNumber evidence="3 20">4.6.1.2</ecNumber>
    </recommendedName>
</protein>
<keyword evidence="4" id="KW-1003">Cell membrane</keyword>
<keyword evidence="15 19" id="KW-0807">Transducer</keyword>
<dbReference type="InterPro" id="IPR001245">
    <property type="entry name" value="Ser-Thr/Tyr_kinase_cat_dom"/>
</dbReference>
<evidence type="ECO:0000256" key="16">
    <source>
        <dbReference type="ARBA" id="ARBA00023239"/>
    </source>
</evidence>
<dbReference type="Gene3D" id="1.10.510.10">
    <property type="entry name" value="Transferase(Phosphotransferase) domain 1"/>
    <property type="match status" value="1"/>
</dbReference>
<keyword evidence="26" id="KW-1185">Reference proteome</keyword>
<feature type="transmembrane region" description="Helical" evidence="21">
    <location>
        <begin position="1224"/>
        <end position="1248"/>
    </location>
</feature>
<evidence type="ECO:0000256" key="12">
    <source>
        <dbReference type="ARBA" id="ARBA00023157"/>
    </source>
</evidence>
<dbReference type="SUPFAM" id="SSF55073">
    <property type="entry name" value="Nucleotide cyclase"/>
    <property type="match status" value="1"/>
</dbReference>
<dbReference type="PROSITE" id="PS50262">
    <property type="entry name" value="G_PROTEIN_RECEP_F1_2"/>
    <property type="match status" value="1"/>
</dbReference>
<keyword evidence="5 19" id="KW-0812">Transmembrane</keyword>
<evidence type="ECO:0000256" key="1">
    <source>
        <dbReference type="ARBA" id="ARBA00004479"/>
    </source>
</evidence>
<feature type="domain" description="G-protein coupled receptors family 1 profile" evidence="24">
    <location>
        <begin position="1124"/>
        <end position="1389"/>
    </location>
</feature>
<evidence type="ECO:0000256" key="10">
    <source>
        <dbReference type="ARBA" id="ARBA00023134"/>
    </source>
</evidence>
<dbReference type="InterPro" id="IPR000276">
    <property type="entry name" value="GPCR_Rhodpsn"/>
</dbReference>